<dbReference type="EMBL" id="SACS01000008">
    <property type="protein sequence ID" value="RVU37701.1"/>
    <property type="molecule type" value="Genomic_DNA"/>
</dbReference>
<feature type="transmembrane region" description="Helical" evidence="6">
    <location>
        <begin position="313"/>
        <end position="335"/>
    </location>
</feature>
<proteinExistence type="inferred from homology"/>
<dbReference type="InterPro" id="IPR004090">
    <property type="entry name" value="Chemotax_Me-accpt_rcpt"/>
</dbReference>
<name>A0A437QT67_9GAMM</name>
<dbReference type="FunFam" id="1.10.287.950:FF:000001">
    <property type="entry name" value="Methyl-accepting chemotaxis sensory transducer"/>
    <property type="match status" value="1"/>
</dbReference>
<evidence type="ECO:0000256" key="2">
    <source>
        <dbReference type="ARBA" id="ARBA00023224"/>
    </source>
</evidence>
<keyword evidence="6" id="KW-1133">Transmembrane helix</keyword>
<gene>
    <name evidence="9" type="ORF">EOE67_09525</name>
</gene>
<feature type="coiled-coil region" evidence="5">
    <location>
        <begin position="335"/>
        <end position="403"/>
    </location>
</feature>
<dbReference type="CDD" id="cd11386">
    <property type="entry name" value="MCP_signal"/>
    <property type="match status" value="1"/>
</dbReference>
<comment type="similarity">
    <text evidence="3">Belongs to the methyl-accepting chemotaxis (MCP) protein family.</text>
</comment>
<dbReference type="SMART" id="SM00283">
    <property type="entry name" value="MA"/>
    <property type="match status" value="1"/>
</dbReference>
<dbReference type="Pfam" id="PF00672">
    <property type="entry name" value="HAMP"/>
    <property type="match status" value="1"/>
</dbReference>
<dbReference type="PANTHER" id="PTHR32089">
    <property type="entry name" value="METHYL-ACCEPTING CHEMOTAXIS PROTEIN MCPB"/>
    <property type="match status" value="1"/>
</dbReference>
<evidence type="ECO:0000313" key="9">
    <source>
        <dbReference type="EMBL" id="RVU37701.1"/>
    </source>
</evidence>
<feature type="domain" description="HAMP" evidence="8">
    <location>
        <begin position="336"/>
        <end position="388"/>
    </location>
</feature>
<evidence type="ECO:0000256" key="3">
    <source>
        <dbReference type="ARBA" id="ARBA00029447"/>
    </source>
</evidence>
<keyword evidence="5" id="KW-0175">Coiled coil</keyword>
<dbReference type="AlphaFoldDB" id="A0A437QT67"/>
<dbReference type="GO" id="GO:0016020">
    <property type="term" value="C:membrane"/>
    <property type="evidence" value="ECO:0007669"/>
    <property type="project" value="UniProtKB-SubCell"/>
</dbReference>
<dbReference type="GO" id="GO:0007165">
    <property type="term" value="P:signal transduction"/>
    <property type="evidence" value="ECO:0007669"/>
    <property type="project" value="UniProtKB-KW"/>
</dbReference>
<dbReference type="SUPFAM" id="SSF58104">
    <property type="entry name" value="Methyl-accepting chemotaxis protein (MCP) signaling domain"/>
    <property type="match status" value="1"/>
</dbReference>
<keyword evidence="6" id="KW-0472">Membrane</keyword>
<keyword evidence="2 4" id="KW-0807">Transducer</keyword>
<dbReference type="CDD" id="cd06225">
    <property type="entry name" value="HAMP"/>
    <property type="match status" value="1"/>
</dbReference>
<protein>
    <submittedName>
        <fullName evidence="9">HAMP domain-containing protein</fullName>
    </submittedName>
</protein>
<dbReference type="Pfam" id="PF00015">
    <property type="entry name" value="MCPsignal"/>
    <property type="match status" value="1"/>
</dbReference>
<evidence type="ECO:0000259" key="8">
    <source>
        <dbReference type="PROSITE" id="PS50885"/>
    </source>
</evidence>
<feature type="domain" description="Methyl-accepting transducer" evidence="7">
    <location>
        <begin position="393"/>
        <end position="629"/>
    </location>
</feature>
<dbReference type="Proteomes" id="UP000283077">
    <property type="component" value="Unassembled WGS sequence"/>
</dbReference>
<evidence type="ECO:0000256" key="5">
    <source>
        <dbReference type="SAM" id="Coils"/>
    </source>
</evidence>
<evidence type="ECO:0000256" key="4">
    <source>
        <dbReference type="PROSITE-ProRule" id="PRU00284"/>
    </source>
</evidence>
<dbReference type="Gene3D" id="1.10.287.950">
    <property type="entry name" value="Methyl-accepting chemotaxis protein"/>
    <property type="match status" value="1"/>
</dbReference>
<dbReference type="GO" id="GO:0004888">
    <property type="term" value="F:transmembrane signaling receptor activity"/>
    <property type="evidence" value="ECO:0007669"/>
    <property type="project" value="InterPro"/>
</dbReference>
<evidence type="ECO:0000313" key="10">
    <source>
        <dbReference type="Proteomes" id="UP000283077"/>
    </source>
</evidence>
<dbReference type="InterPro" id="IPR004089">
    <property type="entry name" value="MCPsignal_dom"/>
</dbReference>
<organism evidence="9 10">
    <name type="scientific">Rheinheimera riviphila</name>
    <dbReference type="NCBI Taxonomy" id="1834037"/>
    <lineage>
        <taxon>Bacteria</taxon>
        <taxon>Pseudomonadati</taxon>
        <taxon>Pseudomonadota</taxon>
        <taxon>Gammaproteobacteria</taxon>
        <taxon>Chromatiales</taxon>
        <taxon>Chromatiaceae</taxon>
        <taxon>Rheinheimera</taxon>
    </lineage>
</organism>
<evidence type="ECO:0000259" key="7">
    <source>
        <dbReference type="PROSITE" id="PS50111"/>
    </source>
</evidence>
<reference evidence="9 10" key="1">
    <citation type="submission" date="2019-01" db="EMBL/GenBank/DDBJ databases">
        <authorList>
            <person name="Chen W.-M."/>
        </authorList>
    </citation>
    <scope>NUCLEOTIDE SEQUENCE [LARGE SCALE GENOMIC DNA]</scope>
    <source>
        <strain evidence="9 10">KYPC3</strain>
    </source>
</reference>
<accession>A0A437QT67</accession>
<dbReference type="Pfam" id="PF08376">
    <property type="entry name" value="NIT"/>
    <property type="match status" value="1"/>
</dbReference>
<comment type="subcellular location">
    <subcellularLocation>
        <location evidence="1">Membrane</location>
    </subcellularLocation>
</comment>
<dbReference type="OrthoDB" id="9781845at2"/>
<dbReference type="SMART" id="SM00304">
    <property type="entry name" value="HAMP"/>
    <property type="match status" value="1"/>
</dbReference>
<dbReference type="InterPro" id="IPR003660">
    <property type="entry name" value="HAMP_dom"/>
</dbReference>
<sequence length="666" mass="73245">MQTMIRNWPMQRKLLILLTLPLVFLCWFVGQLVWAQYTELKMAAAVEQNVQQSLVLAALVNRLQVERGSSGVFLSSQGQRFADKVPASRRDTDQHLQQFNAQQLPQLAAMQQQLTDLTALRRDIDNFSIKSTDSAARYTALITGLLQVSHQTEQQVAHREMARQLGVINQLMEMIERAGRERALLGLVFTQQQADAELFAKVSANLGAFNAFADNVLRQSANDMSDTASDQIVAAERHAMIKDVLATSASSEFKQMQQLLFQHGVNVKFSADSAQWFDFATARIAPLVQLQNQLLQQTQQDASALYQADLQAMIWELLANFLLLMVVFWMAWMVIRNIQQAMARIEQAMGRLAARDLTSRVQYQSRDEFGLIATGINAVADELQQVLQQIDSAVHEVAAAAEQASAVTLQTSRGVAQQQQDTELAATAMHEMSATVRDVASSTAEAASETSSVQRHAEKGLKELQQTIVLIGKLSTQVQDTNSKILQVKTHSQAINSVLEVIRGIADQTNLLALNAAIEAARAGEQGRGFAVVADEVRHLAQRTQQSTIDIRKMIEALQQSTEQASGEMQQSLVQAEQGATNINATGQLLEAVLDGIVTIHDKTTQIASAAEEQTTVAEEINQNIIRISDVSVQTSTGAEQTASTARELARLAGSLQDMVARFRLA</sequence>
<dbReference type="PRINTS" id="PR00260">
    <property type="entry name" value="CHEMTRNSDUCR"/>
</dbReference>
<keyword evidence="10" id="KW-1185">Reference proteome</keyword>
<dbReference type="RefSeq" id="WP_127698855.1">
    <property type="nucleotide sequence ID" value="NZ_SACS01000008.1"/>
</dbReference>
<evidence type="ECO:0000256" key="6">
    <source>
        <dbReference type="SAM" id="Phobius"/>
    </source>
</evidence>
<evidence type="ECO:0000256" key="1">
    <source>
        <dbReference type="ARBA" id="ARBA00004370"/>
    </source>
</evidence>
<dbReference type="GO" id="GO:0006935">
    <property type="term" value="P:chemotaxis"/>
    <property type="evidence" value="ECO:0007669"/>
    <property type="project" value="InterPro"/>
</dbReference>
<dbReference type="InterPro" id="IPR013587">
    <property type="entry name" value="Nitrate/nitrite_sensing"/>
</dbReference>
<comment type="caution">
    <text evidence="9">The sequence shown here is derived from an EMBL/GenBank/DDBJ whole genome shotgun (WGS) entry which is preliminary data.</text>
</comment>
<keyword evidence="6" id="KW-0812">Transmembrane</keyword>
<dbReference type="PANTHER" id="PTHR32089:SF120">
    <property type="entry name" value="METHYL-ACCEPTING CHEMOTAXIS PROTEIN TLPQ"/>
    <property type="match status" value="1"/>
</dbReference>
<dbReference type="PROSITE" id="PS50885">
    <property type="entry name" value="HAMP"/>
    <property type="match status" value="1"/>
</dbReference>
<dbReference type="PROSITE" id="PS50111">
    <property type="entry name" value="CHEMOTAXIS_TRANSDUC_2"/>
    <property type="match status" value="1"/>
</dbReference>